<evidence type="ECO:0000313" key="1">
    <source>
        <dbReference type="EMBL" id="QHT96226.1"/>
    </source>
</evidence>
<dbReference type="EMBL" id="MN740254">
    <property type="protein sequence ID" value="QHT96226.1"/>
    <property type="molecule type" value="Genomic_DNA"/>
</dbReference>
<proteinExistence type="predicted"/>
<organism evidence="1">
    <name type="scientific">viral metagenome</name>
    <dbReference type="NCBI Taxonomy" id="1070528"/>
    <lineage>
        <taxon>unclassified sequences</taxon>
        <taxon>metagenomes</taxon>
        <taxon>organismal metagenomes</taxon>
    </lineage>
</organism>
<protein>
    <submittedName>
        <fullName evidence="1">Uncharacterized protein</fullName>
    </submittedName>
</protein>
<dbReference type="AlphaFoldDB" id="A0A6C0IV09"/>
<accession>A0A6C0IV09</accession>
<reference evidence="1" key="1">
    <citation type="journal article" date="2020" name="Nature">
        <title>Giant virus diversity and host interactions through global metagenomics.</title>
        <authorList>
            <person name="Schulz F."/>
            <person name="Roux S."/>
            <person name="Paez-Espino D."/>
            <person name="Jungbluth S."/>
            <person name="Walsh D.A."/>
            <person name="Denef V.J."/>
            <person name="McMahon K.D."/>
            <person name="Konstantinidis K.T."/>
            <person name="Eloe-Fadrosh E.A."/>
            <person name="Kyrpides N.C."/>
            <person name="Woyke T."/>
        </authorList>
    </citation>
    <scope>NUCLEOTIDE SEQUENCE</scope>
    <source>
        <strain evidence="1">GVMAG-M-3300024302-11</strain>
    </source>
</reference>
<sequence>MEFNLGKTDNYFNALTRKYKMTGEISWSDFKNNQKINKGKVILVTQNDFKYGTLRVTQPCMLKLTENIYFNPNRPTTWLDTNNNITNNFNNAKSIDPNRELDWFPDFKLDENKQYFEKEVRNAYRLGFFAAIAVEGDGIIINLNNYTIQQHSEHALQQRFFSVIELADQPFVPKQGPANFGNSLRSASNVAIINGKIGLSSHHGIHGNGINNVMIKNIDFIDNEVNSITLNGCCDVFMINTNIIRNRHDIPVLGTYSAGRFLKLFTNSLKDAIANIHDDYTDSLNMLNIDLDNTFNSLFFNKGEVPKVYKNVTGLIDGNYYGININHFGVAVNAPLKDRTTSKSNETNNVFIKSVSINNIKTNINETLAIRNKDGKIMTAPSGAIYQFMVSHKYVNGKYYYNGNSLSNLQIELVQLVKNNENLKGYLGNFNLDEGLLIWKTHKNSYFTFNNNQLIGNEDLINHDYDILGNGDSMFHVNKGTFGLKIDGLNTSVIDNLSISNISSISREGSTLPGNYKSSHPNQAQLVGYRGNYVFGIALNASNDITLDNITINNVTSKTGSVCGIDVNGESTKINFRDSIIENIESCQEKFNFNKSYFPNLPTISRGIIVNSKCDISLKNINIANIKHTPDSLHQSNCEFYSIIR</sequence>
<name>A0A6C0IV09_9ZZZZ</name>